<dbReference type="InterPro" id="IPR008271">
    <property type="entry name" value="Ser/Thr_kinase_AS"/>
</dbReference>
<proteinExistence type="predicted"/>
<dbReference type="InterPro" id="IPR000719">
    <property type="entry name" value="Prot_kinase_dom"/>
</dbReference>
<dbReference type="Proteomes" id="UP000245207">
    <property type="component" value="Unassembled WGS sequence"/>
</dbReference>
<evidence type="ECO:0000256" key="5">
    <source>
        <dbReference type="ARBA" id="ARBA00022840"/>
    </source>
</evidence>
<evidence type="ECO:0000256" key="1">
    <source>
        <dbReference type="ARBA" id="ARBA00022527"/>
    </source>
</evidence>
<keyword evidence="9" id="KW-1185">Reference proteome</keyword>
<dbReference type="AlphaFoldDB" id="A0A2U1MQB5"/>
<evidence type="ECO:0000313" key="9">
    <source>
        <dbReference type="Proteomes" id="UP000245207"/>
    </source>
</evidence>
<dbReference type="PROSITE" id="PS50011">
    <property type="entry name" value="PROTEIN_KINASE_DOM"/>
    <property type="match status" value="1"/>
</dbReference>
<keyword evidence="1" id="KW-0723">Serine/threonine-protein kinase</keyword>
<organism evidence="8 9">
    <name type="scientific">Artemisia annua</name>
    <name type="common">Sweet wormwood</name>
    <dbReference type="NCBI Taxonomy" id="35608"/>
    <lineage>
        <taxon>Eukaryota</taxon>
        <taxon>Viridiplantae</taxon>
        <taxon>Streptophyta</taxon>
        <taxon>Embryophyta</taxon>
        <taxon>Tracheophyta</taxon>
        <taxon>Spermatophyta</taxon>
        <taxon>Magnoliopsida</taxon>
        <taxon>eudicotyledons</taxon>
        <taxon>Gunneridae</taxon>
        <taxon>Pentapetalae</taxon>
        <taxon>asterids</taxon>
        <taxon>campanulids</taxon>
        <taxon>Asterales</taxon>
        <taxon>Asteraceae</taxon>
        <taxon>Asteroideae</taxon>
        <taxon>Anthemideae</taxon>
        <taxon>Artemisiinae</taxon>
        <taxon>Artemisia</taxon>
    </lineage>
</organism>
<comment type="caution">
    <text evidence="8">The sequence shown here is derived from an EMBL/GenBank/DDBJ whole genome shotgun (WGS) entry which is preliminary data.</text>
</comment>
<dbReference type="PROSITE" id="PS00108">
    <property type="entry name" value="PROTEIN_KINASE_ST"/>
    <property type="match status" value="1"/>
</dbReference>
<evidence type="ECO:0000256" key="3">
    <source>
        <dbReference type="ARBA" id="ARBA00022741"/>
    </source>
</evidence>
<evidence type="ECO:0000313" key="8">
    <source>
        <dbReference type="EMBL" id="PWA63422.1"/>
    </source>
</evidence>
<keyword evidence="6" id="KW-1133">Transmembrane helix</keyword>
<evidence type="ECO:0000256" key="6">
    <source>
        <dbReference type="SAM" id="Phobius"/>
    </source>
</evidence>
<dbReference type="GO" id="GO:0004674">
    <property type="term" value="F:protein serine/threonine kinase activity"/>
    <property type="evidence" value="ECO:0007669"/>
    <property type="project" value="UniProtKB-KW"/>
</dbReference>
<dbReference type="Gene3D" id="3.30.200.20">
    <property type="entry name" value="Phosphorylase Kinase, domain 1"/>
    <property type="match status" value="1"/>
</dbReference>
<keyword evidence="6" id="KW-0812">Transmembrane</keyword>
<reference evidence="8 9" key="1">
    <citation type="journal article" date="2018" name="Mol. Plant">
        <title>The genome of Artemisia annua provides insight into the evolution of Asteraceae family and artemisinin biosynthesis.</title>
        <authorList>
            <person name="Shen Q."/>
            <person name="Zhang L."/>
            <person name="Liao Z."/>
            <person name="Wang S."/>
            <person name="Yan T."/>
            <person name="Shi P."/>
            <person name="Liu M."/>
            <person name="Fu X."/>
            <person name="Pan Q."/>
            <person name="Wang Y."/>
            <person name="Lv Z."/>
            <person name="Lu X."/>
            <person name="Zhang F."/>
            <person name="Jiang W."/>
            <person name="Ma Y."/>
            <person name="Chen M."/>
            <person name="Hao X."/>
            <person name="Li L."/>
            <person name="Tang Y."/>
            <person name="Lv G."/>
            <person name="Zhou Y."/>
            <person name="Sun X."/>
            <person name="Brodelius P.E."/>
            <person name="Rose J.K.C."/>
            <person name="Tang K."/>
        </authorList>
    </citation>
    <scope>NUCLEOTIDE SEQUENCE [LARGE SCALE GENOMIC DNA]</scope>
    <source>
        <strain evidence="9">cv. Huhao1</strain>
        <tissue evidence="8">Leaf</tissue>
    </source>
</reference>
<dbReference type="InterPro" id="IPR050494">
    <property type="entry name" value="Ser_Thr_dual-spec_kinase"/>
</dbReference>
<accession>A0A2U1MQB5</accession>
<evidence type="ECO:0000256" key="4">
    <source>
        <dbReference type="ARBA" id="ARBA00022777"/>
    </source>
</evidence>
<gene>
    <name evidence="8" type="ORF">CTI12_AA354020</name>
</gene>
<feature type="domain" description="Protein kinase" evidence="7">
    <location>
        <begin position="1"/>
        <end position="285"/>
    </location>
</feature>
<keyword evidence="4 8" id="KW-0418">Kinase</keyword>
<dbReference type="InterPro" id="IPR011009">
    <property type="entry name" value="Kinase-like_dom_sf"/>
</dbReference>
<sequence length="285" mass="32560">MQKDKLLGVQPPVPFAVNGSVSPESTIDKTMGLPNLKASIEEAKILASDHLSKLQEAQEDNYVLLKQLEDLQVVNEVMKWKRNISSLLVNCYGPTYVNFRNTIDNLTRSLILQCPGYSNPFLEIERMTFIQNQIITRQCLESLDYLHGLGIIHCDLKPKNILIKSYSRCEIKVIDLGSSCFENNRLSMYVQSRSYRAREVILCLPYDQKVDLWSQGCILAKLASANHVLLPNEDVVFLLEFTPVLLAVILPPSIIMVFRRNPMQWIELVANLWLGCVLKRMIYTD</sequence>
<protein>
    <submittedName>
        <fullName evidence="8">Protein kinase, catalytic domain-containing protein</fullName>
    </submittedName>
</protein>
<dbReference type="Gene3D" id="1.10.510.10">
    <property type="entry name" value="Transferase(Phosphotransferase) domain 1"/>
    <property type="match status" value="1"/>
</dbReference>
<dbReference type="PANTHER" id="PTHR24058">
    <property type="entry name" value="DUAL SPECIFICITY PROTEIN KINASE"/>
    <property type="match status" value="1"/>
</dbReference>
<evidence type="ECO:0000259" key="7">
    <source>
        <dbReference type="PROSITE" id="PS50011"/>
    </source>
</evidence>
<name>A0A2U1MQB5_ARTAN</name>
<dbReference type="Pfam" id="PF00069">
    <property type="entry name" value="Pkinase"/>
    <property type="match status" value="1"/>
</dbReference>
<dbReference type="SMART" id="SM00220">
    <property type="entry name" value="S_TKc"/>
    <property type="match status" value="1"/>
</dbReference>
<feature type="transmembrane region" description="Helical" evidence="6">
    <location>
        <begin position="235"/>
        <end position="258"/>
    </location>
</feature>
<keyword evidence="2" id="KW-0808">Transferase</keyword>
<dbReference type="OrthoDB" id="9332038at2759"/>
<evidence type="ECO:0000256" key="2">
    <source>
        <dbReference type="ARBA" id="ARBA00022679"/>
    </source>
</evidence>
<dbReference type="STRING" id="35608.A0A2U1MQB5"/>
<keyword evidence="3" id="KW-0547">Nucleotide-binding</keyword>
<dbReference type="SUPFAM" id="SSF56112">
    <property type="entry name" value="Protein kinase-like (PK-like)"/>
    <property type="match status" value="1"/>
</dbReference>
<keyword evidence="6" id="KW-0472">Membrane</keyword>
<keyword evidence="5" id="KW-0067">ATP-binding</keyword>
<dbReference type="PANTHER" id="PTHR24058:SF113">
    <property type="entry name" value="HYPOTHETICAL SER-THR PROTEIN KINASE"/>
    <property type="match status" value="1"/>
</dbReference>
<dbReference type="GO" id="GO:0005524">
    <property type="term" value="F:ATP binding"/>
    <property type="evidence" value="ECO:0007669"/>
    <property type="project" value="UniProtKB-KW"/>
</dbReference>
<dbReference type="EMBL" id="PKPP01004642">
    <property type="protein sequence ID" value="PWA63422.1"/>
    <property type="molecule type" value="Genomic_DNA"/>
</dbReference>